<dbReference type="InterPro" id="IPR029058">
    <property type="entry name" value="AB_hydrolase_fold"/>
</dbReference>
<evidence type="ECO:0000313" key="3">
    <source>
        <dbReference type="Proteomes" id="UP000275408"/>
    </source>
</evidence>
<name>A0A3M6TIR1_POCDA</name>
<accession>A0A3M6TIR1</accession>
<dbReference type="InterPro" id="IPR002925">
    <property type="entry name" value="Dienelactn_hydro"/>
</dbReference>
<dbReference type="GO" id="GO:0016787">
    <property type="term" value="F:hydrolase activity"/>
    <property type="evidence" value="ECO:0007669"/>
    <property type="project" value="InterPro"/>
</dbReference>
<dbReference type="AlphaFoldDB" id="A0A3M6TIR1"/>
<reference evidence="2 3" key="1">
    <citation type="journal article" date="2018" name="Sci. Rep.">
        <title>Comparative analysis of the Pocillopora damicornis genome highlights role of immune system in coral evolution.</title>
        <authorList>
            <person name="Cunning R."/>
            <person name="Bay R.A."/>
            <person name="Gillette P."/>
            <person name="Baker A.C."/>
            <person name="Traylor-Knowles N."/>
        </authorList>
    </citation>
    <scope>NUCLEOTIDE SEQUENCE [LARGE SCALE GENOMIC DNA]</scope>
    <source>
        <strain evidence="2">RSMAS</strain>
        <tissue evidence="2">Whole animal</tissue>
    </source>
</reference>
<keyword evidence="3" id="KW-1185">Reference proteome</keyword>
<feature type="domain" description="Dienelactone hydrolase" evidence="1">
    <location>
        <begin position="142"/>
        <end position="196"/>
    </location>
</feature>
<sequence>MFVYEVEFSFVIRGHHVYKAAWSPIIGESLACRNDDRKEAKEHDEYAVGTYLEADNKLVGHVPMELSFLIFTFLKARHENKVQVKVTGSRRLENGLVVPGAFLARTTSRAIATKFEEEITRLKELCIHMDITDNLEGFSSPKDVKALTEKLDAGGVKYELHMYDTGHVFTNPTNTNYTKEILDLALGRMIDFMKKHLA</sequence>
<evidence type="ECO:0000259" key="1">
    <source>
        <dbReference type="Pfam" id="PF01738"/>
    </source>
</evidence>
<comment type="caution">
    <text evidence="2">The sequence shown here is derived from an EMBL/GenBank/DDBJ whole genome shotgun (WGS) entry which is preliminary data.</text>
</comment>
<protein>
    <recommendedName>
        <fullName evidence="1">Dienelactone hydrolase domain-containing protein</fullName>
    </recommendedName>
</protein>
<gene>
    <name evidence="2" type="ORF">pdam_00017736</name>
</gene>
<proteinExistence type="predicted"/>
<dbReference type="EMBL" id="RCHS01003508">
    <property type="protein sequence ID" value="RMX41295.1"/>
    <property type="molecule type" value="Genomic_DNA"/>
</dbReference>
<dbReference type="Gene3D" id="3.40.50.1820">
    <property type="entry name" value="alpha/beta hydrolase"/>
    <property type="match status" value="1"/>
</dbReference>
<organism evidence="2 3">
    <name type="scientific">Pocillopora damicornis</name>
    <name type="common">Cauliflower coral</name>
    <name type="synonym">Millepora damicornis</name>
    <dbReference type="NCBI Taxonomy" id="46731"/>
    <lineage>
        <taxon>Eukaryota</taxon>
        <taxon>Metazoa</taxon>
        <taxon>Cnidaria</taxon>
        <taxon>Anthozoa</taxon>
        <taxon>Hexacorallia</taxon>
        <taxon>Scleractinia</taxon>
        <taxon>Astrocoeniina</taxon>
        <taxon>Pocilloporidae</taxon>
        <taxon>Pocillopora</taxon>
    </lineage>
</organism>
<dbReference type="Pfam" id="PF01738">
    <property type="entry name" value="DLH"/>
    <property type="match status" value="1"/>
</dbReference>
<evidence type="ECO:0000313" key="2">
    <source>
        <dbReference type="EMBL" id="RMX41295.1"/>
    </source>
</evidence>
<dbReference type="SUPFAM" id="SSF53474">
    <property type="entry name" value="alpha/beta-Hydrolases"/>
    <property type="match status" value="1"/>
</dbReference>
<dbReference type="OrthoDB" id="5963588at2759"/>
<dbReference type="Proteomes" id="UP000275408">
    <property type="component" value="Unassembled WGS sequence"/>
</dbReference>